<keyword evidence="1" id="KW-1133">Transmembrane helix</keyword>
<accession>A0A7V8EAU9</accession>
<feature type="transmembrane region" description="Helical" evidence="1">
    <location>
        <begin position="46"/>
        <end position="66"/>
    </location>
</feature>
<dbReference type="Proteomes" id="UP000442695">
    <property type="component" value="Unassembled WGS sequence"/>
</dbReference>
<organism evidence="2 3">
    <name type="scientific">Pseudomonas putida</name>
    <name type="common">Arthrobacter siderocapsulatus</name>
    <dbReference type="NCBI Taxonomy" id="303"/>
    <lineage>
        <taxon>Bacteria</taxon>
        <taxon>Pseudomonadati</taxon>
        <taxon>Pseudomonadota</taxon>
        <taxon>Gammaproteobacteria</taxon>
        <taxon>Pseudomonadales</taxon>
        <taxon>Pseudomonadaceae</taxon>
        <taxon>Pseudomonas</taxon>
    </lineage>
</organism>
<reference evidence="2 3" key="1">
    <citation type="submission" date="2019-12" db="EMBL/GenBank/DDBJ databases">
        <authorList>
            <person name="Woiski C."/>
        </authorList>
    </citation>
    <scope>NUCLEOTIDE SEQUENCE [LARGE SCALE GENOMIC DNA]</scope>
    <source>
        <strain evidence="2 3">BOE100</strain>
    </source>
</reference>
<evidence type="ECO:0008006" key="4">
    <source>
        <dbReference type="Google" id="ProtNLM"/>
    </source>
</evidence>
<feature type="transmembrane region" description="Helical" evidence="1">
    <location>
        <begin position="12"/>
        <end position="34"/>
    </location>
</feature>
<keyword evidence="1" id="KW-0812">Transmembrane</keyword>
<comment type="caution">
    <text evidence="2">The sequence shown here is derived from an EMBL/GenBank/DDBJ whole genome shotgun (WGS) entry which is preliminary data.</text>
</comment>
<sequence>MSDSMKVATAWVLWFFLAFGVLGWALFVVLGYVGLSPEFKLDLAPWVAIFISLLALGATMWQAHLARVHNKLSVRPYLAGHSSWTEDRVYRLELRNDGLGPAIVTGARAYREGVLVEGEGPPLVKKAFEGIPGCVLLAHEFFYLEFVIPAGHSVEICAVKFSSEITDIDTFLANLLTLELDYKSAYEEQLPMYTTRKA</sequence>
<keyword evidence="1" id="KW-0472">Membrane</keyword>
<dbReference type="AlphaFoldDB" id="A0A7V8EAU9"/>
<name>A0A7V8EAU9_PSEPU</name>
<evidence type="ECO:0000313" key="2">
    <source>
        <dbReference type="EMBL" id="KAF0251445.1"/>
    </source>
</evidence>
<gene>
    <name evidence="2" type="ORF">GN299_28375</name>
</gene>
<evidence type="ECO:0000313" key="3">
    <source>
        <dbReference type="Proteomes" id="UP000442695"/>
    </source>
</evidence>
<protein>
    <recommendedName>
        <fullName evidence="4">Transmembrane protein</fullName>
    </recommendedName>
</protein>
<evidence type="ECO:0000256" key="1">
    <source>
        <dbReference type="SAM" id="Phobius"/>
    </source>
</evidence>
<proteinExistence type="predicted"/>
<dbReference type="RefSeq" id="WP_156859752.1">
    <property type="nucleotide sequence ID" value="NZ_WOWR01000059.1"/>
</dbReference>
<dbReference type="EMBL" id="WOWR01000059">
    <property type="protein sequence ID" value="KAF0251445.1"/>
    <property type="molecule type" value="Genomic_DNA"/>
</dbReference>